<gene>
    <name evidence="4" type="ORF">SAMN02746068_01047</name>
</gene>
<accession>A0A1K2HBA3</accession>
<dbReference type="RefSeq" id="WP_031366178.1">
    <property type="nucleotide sequence ID" value="NZ_FPKS01000004.1"/>
</dbReference>
<proteinExistence type="predicted"/>
<feature type="region of interest" description="Disordered" evidence="2">
    <location>
        <begin position="86"/>
        <end position="122"/>
    </location>
</feature>
<dbReference type="STRING" id="1122154.SAMN02746068_01047"/>
<organism evidence="4 5">
    <name type="scientific">Pseudolactococcus chungangensis CAU 28 = DSM 22330</name>
    <dbReference type="NCBI Taxonomy" id="1122154"/>
    <lineage>
        <taxon>Bacteria</taxon>
        <taxon>Bacillati</taxon>
        <taxon>Bacillota</taxon>
        <taxon>Bacilli</taxon>
        <taxon>Lactobacillales</taxon>
        <taxon>Streptococcaceae</taxon>
        <taxon>Pseudolactococcus</taxon>
    </lineage>
</organism>
<feature type="compositionally biased region" description="Polar residues" evidence="2">
    <location>
        <begin position="106"/>
        <end position="116"/>
    </location>
</feature>
<name>A0A1K2HBA3_9LACT</name>
<reference evidence="4 5" key="1">
    <citation type="submission" date="2016-11" db="EMBL/GenBank/DDBJ databases">
        <authorList>
            <person name="Jaros S."/>
            <person name="Januszkiewicz K."/>
            <person name="Wedrychowicz H."/>
        </authorList>
    </citation>
    <scope>NUCLEOTIDE SEQUENCE [LARGE SCALE GENOMIC DNA]</scope>
    <source>
        <strain evidence="4 5">DSM 22330</strain>
    </source>
</reference>
<dbReference type="SUPFAM" id="SSF56563">
    <property type="entry name" value="Major capsid protein gp5"/>
    <property type="match status" value="1"/>
</dbReference>
<dbReference type="InterPro" id="IPR054612">
    <property type="entry name" value="Phage_capsid-like_C"/>
</dbReference>
<dbReference type="Gene3D" id="3.30.2400.10">
    <property type="entry name" value="Major capsid protein gp5"/>
    <property type="match status" value="1"/>
</dbReference>
<dbReference type="NCBIfam" id="TIGR01554">
    <property type="entry name" value="major_cap_HK97"/>
    <property type="match status" value="1"/>
</dbReference>
<evidence type="ECO:0000313" key="4">
    <source>
        <dbReference type="EMBL" id="SFZ74015.1"/>
    </source>
</evidence>
<protein>
    <submittedName>
        <fullName evidence="4">Phage major capsid protein, HK97 family</fullName>
    </submittedName>
</protein>
<evidence type="ECO:0000256" key="1">
    <source>
        <dbReference type="ARBA" id="ARBA00004328"/>
    </source>
</evidence>
<sequence length="412" mass="44510">MALKQLILSRKISERSTQLSKLLEQRSSLEKREEEITRALEEAVSTEDVNQVSKSADELEKEIKDLDEQIKKLEDEKAGLEKELEAISSADNSGATDTTGTGTGGNRSMKNKNISTREGGEKLEQTRSAINAFIHSKGQQRASTGFTSVEGGVLIPEELLAPAIVPEDVVDLKKYVNAIQVNTASGKYPVIAKSGAKMSTVAELEANPKLANPTFTEVDFSVATRRGYIPISQEIVDDATYDVTGLIADEITDQTLNTTNADIATVLKTATAKAVVGVDGIKDTINVAIKRVYNVKLIVSASLYNELDKLKDKNGRYLLQDSITAASGKVLLGKEVVVLDDDIIGSASGNLVGFLGDPKAFMSYFDRKQTTVAWIDNQIYGKLLAGVVRYDVKATDTEAGFYITYTNAPAGA</sequence>
<evidence type="ECO:0000313" key="5">
    <source>
        <dbReference type="Proteomes" id="UP000185655"/>
    </source>
</evidence>
<evidence type="ECO:0000259" key="3">
    <source>
        <dbReference type="Pfam" id="PF05065"/>
    </source>
</evidence>
<comment type="subcellular location">
    <subcellularLocation>
        <location evidence="1">Virion</location>
    </subcellularLocation>
</comment>
<dbReference type="Pfam" id="PF05065">
    <property type="entry name" value="Phage_capsid"/>
    <property type="match status" value="1"/>
</dbReference>
<dbReference type="OrthoDB" id="85826at2"/>
<dbReference type="Gene3D" id="3.30.2320.10">
    <property type="entry name" value="hypothetical protein PF0899 domain"/>
    <property type="match status" value="1"/>
</dbReference>
<dbReference type="Proteomes" id="UP000185655">
    <property type="component" value="Unassembled WGS sequence"/>
</dbReference>
<dbReference type="EMBL" id="FPKS01000004">
    <property type="protein sequence ID" value="SFZ74015.1"/>
    <property type="molecule type" value="Genomic_DNA"/>
</dbReference>
<feature type="domain" description="Phage capsid-like C-terminal" evidence="3">
    <location>
        <begin position="151"/>
        <end position="378"/>
    </location>
</feature>
<dbReference type="AlphaFoldDB" id="A0A1K2HBA3"/>
<evidence type="ECO:0000256" key="2">
    <source>
        <dbReference type="SAM" id="MobiDB-lite"/>
    </source>
</evidence>
<dbReference type="InterPro" id="IPR024455">
    <property type="entry name" value="Phage_capsid"/>
</dbReference>